<keyword evidence="2" id="KW-1185">Reference proteome</keyword>
<sequence length="246" mass="27747">MGRAGTTAPPRSCSKVEVGSTNSCTASGSPHEKCNDQNAWGIALTKRRQPKDSWQQRWPSDVLRTMQVQLALLQPHELEQCKTKRKNCNEEVSVKSNATIELPEQPALPYQWEQLLDLETGEVYYIDWSICKRTCRDPRELLQLIKSQLEAILESPANQQTPAISAQIITQQYVCLSAIQHRSWNQFSSKTNNSVLQKLSMDRMDEDVMVAMGCCQCLMYFMLPKLAPECPRCGGLLQHSASLPSC</sequence>
<evidence type="ECO:0000313" key="1">
    <source>
        <dbReference type="EMBL" id="KAJ7571736.1"/>
    </source>
</evidence>
<dbReference type="EMBL" id="CM055092">
    <property type="protein sequence ID" value="KAJ7571736.1"/>
    <property type="molecule type" value="Genomic_DNA"/>
</dbReference>
<accession>A0ACC2EZ01</accession>
<protein>
    <submittedName>
        <fullName evidence="1">Uncharacterized protein</fullName>
    </submittedName>
</protein>
<name>A0ACC2EZ01_DIPCM</name>
<organism evidence="1 2">
    <name type="scientific">Diphasiastrum complanatum</name>
    <name type="common">Issler's clubmoss</name>
    <name type="synonym">Lycopodium complanatum</name>
    <dbReference type="NCBI Taxonomy" id="34168"/>
    <lineage>
        <taxon>Eukaryota</taxon>
        <taxon>Viridiplantae</taxon>
        <taxon>Streptophyta</taxon>
        <taxon>Embryophyta</taxon>
        <taxon>Tracheophyta</taxon>
        <taxon>Lycopodiopsida</taxon>
        <taxon>Lycopodiales</taxon>
        <taxon>Lycopodiaceae</taxon>
        <taxon>Lycopodioideae</taxon>
        <taxon>Diphasiastrum</taxon>
    </lineage>
</organism>
<reference evidence="2" key="1">
    <citation type="journal article" date="2024" name="Proc. Natl. Acad. Sci. U.S.A.">
        <title>Extraordinary preservation of gene collinearity over three hundred million years revealed in homosporous lycophytes.</title>
        <authorList>
            <person name="Li C."/>
            <person name="Wickell D."/>
            <person name="Kuo L.Y."/>
            <person name="Chen X."/>
            <person name="Nie B."/>
            <person name="Liao X."/>
            <person name="Peng D."/>
            <person name="Ji J."/>
            <person name="Jenkins J."/>
            <person name="Williams M."/>
            <person name="Shu S."/>
            <person name="Plott C."/>
            <person name="Barry K."/>
            <person name="Rajasekar S."/>
            <person name="Grimwood J."/>
            <person name="Han X."/>
            <person name="Sun S."/>
            <person name="Hou Z."/>
            <person name="He W."/>
            <person name="Dai G."/>
            <person name="Sun C."/>
            <person name="Schmutz J."/>
            <person name="Leebens-Mack J.H."/>
            <person name="Li F.W."/>
            <person name="Wang L."/>
        </authorList>
    </citation>
    <scope>NUCLEOTIDE SEQUENCE [LARGE SCALE GENOMIC DNA]</scope>
    <source>
        <strain evidence="2">cv. PW_Plant_1</strain>
    </source>
</reference>
<dbReference type="Proteomes" id="UP001162992">
    <property type="component" value="Chromosome 1"/>
</dbReference>
<evidence type="ECO:0000313" key="2">
    <source>
        <dbReference type="Proteomes" id="UP001162992"/>
    </source>
</evidence>
<comment type="caution">
    <text evidence="1">The sequence shown here is derived from an EMBL/GenBank/DDBJ whole genome shotgun (WGS) entry which is preliminary data.</text>
</comment>
<gene>
    <name evidence="1" type="ORF">O6H91_01G175400</name>
</gene>
<proteinExistence type="predicted"/>